<dbReference type="InterPro" id="IPR025442">
    <property type="entry name" value="DUF4185"/>
</dbReference>
<keyword evidence="1" id="KW-0472">Membrane</keyword>
<evidence type="ECO:0000256" key="1">
    <source>
        <dbReference type="SAM" id="Phobius"/>
    </source>
</evidence>
<dbReference type="EMBL" id="VDFQ02000001">
    <property type="protein sequence ID" value="KAA1424894.1"/>
    <property type="molecule type" value="Genomic_DNA"/>
</dbReference>
<reference evidence="3 4" key="1">
    <citation type="submission" date="2019-09" db="EMBL/GenBank/DDBJ databases">
        <title>Mumia zhuanghuii sp. nov. isolated from the intestinal contents of plateau pika (Ochotona curzoniae) in the Qinghai-Tibet plateau of China.</title>
        <authorList>
            <person name="Tian Z."/>
        </authorList>
    </citation>
    <scope>NUCLEOTIDE SEQUENCE [LARGE SCALE GENOMIC DNA]</scope>
    <source>
        <strain evidence="4">350</strain>
    </source>
</reference>
<dbReference type="OrthoDB" id="284233at2"/>
<keyword evidence="1" id="KW-1133">Transmembrane helix</keyword>
<comment type="caution">
    <text evidence="3">The sequence shown here is derived from an EMBL/GenBank/DDBJ whole genome shotgun (WGS) entry which is preliminary data.</text>
</comment>
<evidence type="ECO:0000313" key="4">
    <source>
        <dbReference type="Proteomes" id="UP000307768"/>
    </source>
</evidence>
<proteinExistence type="predicted"/>
<name>A0A5Q6S3D2_9ACTN</name>
<dbReference type="RefSeq" id="WP_149768066.1">
    <property type="nucleotide sequence ID" value="NZ_VDFQ02000001.1"/>
</dbReference>
<protein>
    <submittedName>
        <fullName evidence="3">DUF4185 domain-containing protein</fullName>
    </submittedName>
</protein>
<dbReference type="Pfam" id="PF13810">
    <property type="entry name" value="DUF4185"/>
    <property type="match status" value="1"/>
</dbReference>
<sequence length="398" mass="43395">MDDPEQQRPASTSGRRIGIAVLVVVCLAVAGLLLTLVVPGDDPETTADPDDGAYETSCVKIPELRTIDDLQTIVDTIRGGPELQGGDVGADLELQDGRRIWLVGDTLRSEEFDGQRFVRNSMLLISPGCARTVLPEDNGAVIPDRADGVGYWPMSVGRVQRGDVDVVGVGVQRVRSTGGPNTTEFENLGPAIAVFHVERGGTPQLVEVKDLGPDDPSRTRPTWGAAVAVDDDWVYLYGTANPETEGVFGYSLRVARVRIDDIRDQRRWRYWDGSRWQRDPDSAQELIAAQGGVSQTLSVFEQDGSWYAVSKQDEFLGRNLVIWKAPSPTGPFTVASTAATIPSDAATGQLRYMPLAHPALLPEHGSVVVSYSRNNTDVGKVARNPFLYRPEFLRVDLP</sequence>
<feature type="transmembrane region" description="Helical" evidence="1">
    <location>
        <begin position="17"/>
        <end position="38"/>
    </location>
</feature>
<keyword evidence="1" id="KW-0812">Transmembrane</keyword>
<dbReference type="AlphaFoldDB" id="A0A5Q6S3D2"/>
<organism evidence="3 4">
    <name type="scientific">Mumia zhuanghuii</name>
    <dbReference type="NCBI Taxonomy" id="2585211"/>
    <lineage>
        <taxon>Bacteria</taxon>
        <taxon>Bacillati</taxon>
        <taxon>Actinomycetota</taxon>
        <taxon>Actinomycetes</taxon>
        <taxon>Propionibacteriales</taxon>
        <taxon>Nocardioidaceae</taxon>
        <taxon>Mumia</taxon>
    </lineage>
</organism>
<feature type="domain" description="DUF4185" evidence="2">
    <location>
        <begin position="224"/>
        <end position="372"/>
    </location>
</feature>
<dbReference type="Proteomes" id="UP000307768">
    <property type="component" value="Unassembled WGS sequence"/>
</dbReference>
<evidence type="ECO:0000259" key="2">
    <source>
        <dbReference type="Pfam" id="PF13810"/>
    </source>
</evidence>
<accession>A0A5Q6S3D2</accession>
<gene>
    <name evidence="3" type="ORF">FE697_003020</name>
</gene>
<evidence type="ECO:0000313" key="3">
    <source>
        <dbReference type="EMBL" id="KAA1424894.1"/>
    </source>
</evidence>